<name>A0A9P8RQF9_9PEZI</name>
<dbReference type="PANTHER" id="PTHR46082:SF6">
    <property type="entry name" value="AAA+ ATPASE DOMAIN-CONTAINING PROTEIN-RELATED"/>
    <property type="match status" value="1"/>
</dbReference>
<dbReference type="Gene3D" id="3.40.50.300">
    <property type="entry name" value="P-loop containing nucleotide triphosphate hydrolases"/>
    <property type="match status" value="1"/>
</dbReference>
<evidence type="ECO:0000313" key="4">
    <source>
        <dbReference type="Proteomes" id="UP000750711"/>
    </source>
</evidence>
<reference evidence="3" key="1">
    <citation type="submission" date="2021-03" db="EMBL/GenBank/DDBJ databases">
        <title>Comparative genomics and phylogenomic investigation of the class Geoglossomycetes provide insights into ecological specialization and systematics.</title>
        <authorList>
            <person name="Melie T."/>
            <person name="Pirro S."/>
            <person name="Miller A.N."/>
            <person name="Quandt A."/>
        </authorList>
    </citation>
    <scope>NUCLEOTIDE SEQUENCE</scope>
    <source>
        <strain evidence="3">CAQ_001_2017</strain>
    </source>
</reference>
<dbReference type="SUPFAM" id="SSF52540">
    <property type="entry name" value="P-loop containing nucleoside triphosphate hydrolases"/>
    <property type="match status" value="1"/>
</dbReference>
<sequence>MSTSTLVIALGLAENAVQFIDFGIKLCCRIKEYSVTAGAPKRLAARANCLSDLLKVLAGLSADEQETVEWDLITPCAEIAAELSSLLDTMIDRDRRKKSKWRYVVKAWKSLVFERKVEDLQKTLESLLGPLSLHIQAKTAKSQIALEYSYRFLDRSPECPIFWVTATDTTRFEEAYRRIASEYEIHGRKDPKRDLMQLVRSWLEIEFKGIWLMIVDNVDDVNVFFGDRNSFGKSLSEYIPQSPKGAVLYTTRDRSVGAKLVPLRGLISVPRMSPTEARELLGEKATCESSEREQSELLEELDYLPLAISQAGAFMTETGSTVSQYLADYRRNDSARLQLLSYKFTDHGREERPMESIVTTWMISFNYIQKENPRAADILALMSFFDRQGIPESLLIDKEEDYLDFGKAIGVLEDFSLITASDRRGNYRIHHLVQLVTRIWLTGYNEAKMASSALELVERCFPNVEYESWPACGAYLPHAEAVLHLEHANTNIKTRATLLLKVSLYFRSQGNFEPAEEKARESLYLLQKEFGSEHPETLASISNLASVFHDQGRYEEAEVMNREALKSREGTLGKANHDTLVTFSNLASVLLAQGKHKEAEAMSREALNGHEKVLGIRHPDTLASLGNLALVLQQQGRFQEAEEMHQRVLKGYEEDLGKEHPDTLASLHNLAENFRDQARYEEAEKMHRRALKGGEKVLGEEHPFTLTSLHNLAEVLRYQGKFDEAEEGHRRALKGSEKVLGSMHPYTLIGFHNLAELLRRRGKYEEAEKIHRLALDGRMKVLGKTHLDTLTSTGCLALVLLDRGKYKEAENLSRRALKGYEEVLGEHHQNTLTSINNLARVLRYRRKYEEAKDMNLRALRGYEIVLGKDHPKTPASLNNPELATRDQDNSSFGWLSKG</sequence>
<organism evidence="3 4">
    <name type="scientific">Trichoglossum hirsutum</name>
    <dbReference type="NCBI Taxonomy" id="265104"/>
    <lineage>
        <taxon>Eukaryota</taxon>
        <taxon>Fungi</taxon>
        <taxon>Dikarya</taxon>
        <taxon>Ascomycota</taxon>
        <taxon>Pezizomycotina</taxon>
        <taxon>Geoglossomycetes</taxon>
        <taxon>Geoglossales</taxon>
        <taxon>Geoglossaceae</taxon>
        <taxon>Trichoglossum</taxon>
    </lineage>
</organism>
<evidence type="ECO:0000256" key="1">
    <source>
        <dbReference type="SAM" id="MobiDB-lite"/>
    </source>
</evidence>
<dbReference type="InterPro" id="IPR011990">
    <property type="entry name" value="TPR-like_helical_dom_sf"/>
</dbReference>
<dbReference type="InterPro" id="IPR027417">
    <property type="entry name" value="P-loop_NTPase"/>
</dbReference>
<comment type="caution">
    <text evidence="3">The sequence shown here is derived from an EMBL/GenBank/DDBJ whole genome shotgun (WGS) entry which is preliminary data.</text>
</comment>
<feature type="compositionally biased region" description="Polar residues" evidence="1">
    <location>
        <begin position="889"/>
        <end position="898"/>
    </location>
</feature>
<dbReference type="Proteomes" id="UP000750711">
    <property type="component" value="Unassembled WGS sequence"/>
</dbReference>
<accession>A0A9P8RQF9</accession>
<dbReference type="Pfam" id="PF13374">
    <property type="entry name" value="TPR_10"/>
    <property type="match status" value="1"/>
</dbReference>
<proteinExistence type="predicted"/>
<gene>
    <name evidence="3" type="ORF">GP486_003610</name>
</gene>
<feature type="region of interest" description="Disordered" evidence="1">
    <location>
        <begin position="869"/>
        <end position="898"/>
    </location>
</feature>
<dbReference type="EMBL" id="JAGHQM010000501">
    <property type="protein sequence ID" value="KAH0559873.1"/>
    <property type="molecule type" value="Genomic_DNA"/>
</dbReference>
<evidence type="ECO:0000313" key="3">
    <source>
        <dbReference type="EMBL" id="KAH0559873.1"/>
    </source>
</evidence>
<dbReference type="SMART" id="SM00028">
    <property type="entry name" value="TPR"/>
    <property type="match status" value="8"/>
</dbReference>
<dbReference type="InterPro" id="IPR056681">
    <property type="entry name" value="DUF7779"/>
</dbReference>
<dbReference type="PANTHER" id="PTHR46082">
    <property type="entry name" value="ATP/GTP-BINDING PROTEIN-RELATED"/>
    <property type="match status" value="1"/>
</dbReference>
<dbReference type="InterPro" id="IPR053137">
    <property type="entry name" value="NLR-like"/>
</dbReference>
<dbReference type="PRINTS" id="PR00381">
    <property type="entry name" value="KINESINLIGHT"/>
</dbReference>
<dbReference type="Pfam" id="PF25000">
    <property type="entry name" value="DUF7779"/>
    <property type="match status" value="1"/>
</dbReference>
<keyword evidence="4" id="KW-1185">Reference proteome</keyword>
<evidence type="ECO:0000259" key="2">
    <source>
        <dbReference type="Pfam" id="PF25000"/>
    </source>
</evidence>
<protein>
    <recommendedName>
        <fullName evidence="2">DUF7779 domain-containing protein</fullName>
    </recommendedName>
</protein>
<dbReference type="Pfam" id="PF13424">
    <property type="entry name" value="TPR_12"/>
    <property type="match status" value="4"/>
</dbReference>
<dbReference type="SUPFAM" id="SSF48452">
    <property type="entry name" value="TPR-like"/>
    <property type="match status" value="3"/>
</dbReference>
<dbReference type="AlphaFoldDB" id="A0A9P8RQF9"/>
<dbReference type="Gene3D" id="1.25.40.10">
    <property type="entry name" value="Tetratricopeptide repeat domain"/>
    <property type="match status" value="3"/>
</dbReference>
<feature type="domain" description="DUF7779" evidence="2">
    <location>
        <begin position="369"/>
        <end position="438"/>
    </location>
</feature>
<dbReference type="InterPro" id="IPR019734">
    <property type="entry name" value="TPR_rpt"/>
</dbReference>